<dbReference type="Proteomes" id="UP000641588">
    <property type="component" value="Unassembled WGS sequence"/>
</dbReference>
<reference evidence="3" key="1">
    <citation type="submission" date="2019-10" db="EMBL/GenBank/DDBJ databases">
        <title>Description of Paenibacillus glebae sp. nov.</title>
        <authorList>
            <person name="Carlier A."/>
            <person name="Qi S."/>
        </authorList>
    </citation>
    <scope>NUCLEOTIDE SEQUENCE</scope>
    <source>
        <strain evidence="3">LMG 31456</strain>
    </source>
</reference>
<protein>
    <recommendedName>
        <fullName evidence="2">SLH domain-containing protein</fullName>
    </recommendedName>
</protein>
<name>A0A972K242_9BACL</name>
<feature type="chain" id="PRO_5036902300" description="SLH domain-containing protein" evidence="1">
    <location>
        <begin position="26"/>
        <end position="232"/>
    </location>
</feature>
<keyword evidence="1" id="KW-0732">Signal</keyword>
<keyword evidence="4" id="KW-1185">Reference proteome</keyword>
<feature type="domain" description="SLH" evidence="2">
    <location>
        <begin position="101"/>
        <end position="164"/>
    </location>
</feature>
<sequence>MRKSFLIVFLSLTLAFVTGNGVTQAAESKPKPKTSADFKDLKDLDASLKVKIDKWLAKGYFEGISEDEFGVNETISRAEFAKIIAFTVGLKIDPTLKTSSFSDVSVNDSVYGYALPYIEAIRRVDITDGIGNNLFDPSGRVTREQLAIFAIRSLNKDADARETKIEREDGTVSQYAKHHVALSKHLFAFLRSEEPFFGTLPANRRMLLLSLDEITVTYCGCGPSIKQMEKTS</sequence>
<gene>
    <name evidence="3" type="ORF">GC093_20040</name>
</gene>
<accession>A0A972K242</accession>
<feature type="domain" description="SLH" evidence="2">
    <location>
        <begin position="35"/>
        <end position="98"/>
    </location>
</feature>
<evidence type="ECO:0000259" key="2">
    <source>
        <dbReference type="PROSITE" id="PS51272"/>
    </source>
</evidence>
<evidence type="ECO:0000313" key="4">
    <source>
        <dbReference type="Proteomes" id="UP000641588"/>
    </source>
</evidence>
<dbReference type="AlphaFoldDB" id="A0A972K242"/>
<evidence type="ECO:0000256" key="1">
    <source>
        <dbReference type="SAM" id="SignalP"/>
    </source>
</evidence>
<dbReference type="EMBL" id="WHOD01000070">
    <property type="protein sequence ID" value="NOU95500.1"/>
    <property type="molecule type" value="Genomic_DNA"/>
</dbReference>
<organism evidence="3 4">
    <name type="scientific">Paenibacillus foliorum</name>
    <dbReference type="NCBI Taxonomy" id="2654974"/>
    <lineage>
        <taxon>Bacteria</taxon>
        <taxon>Bacillati</taxon>
        <taxon>Bacillota</taxon>
        <taxon>Bacilli</taxon>
        <taxon>Bacillales</taxon>
        <taxon>Paenibacillaceae</taxon>
        <taxon>Paenibacillus</taxon>
    </lineage>
</organism>
<dbReference type="RefSeq" id="WP_171653689.1">
    <property type="nucleotide sequence ID" value="NZ_WHOD01000070.1"/>
</dbReference>
<comment type="caution">
    <text evidence="3">The sequence shown here is derived from an EMBL/GenBank/DDBJ whole genome shotgun (WGS) entry which is preliminary data.</text>
</comment>
<dbReference type="InterPro" id="IPR001119">
    <property type="entry name" value="SLH_dom"/>
</dbReference>
<dbReference type="Pfam" id="PF00395">
    <property type="entry name" value="SLH"/>
    <property type="match status" value="2"/>
</dbReference>
<evidence type="ECO:0000313" key="3">
    <source>
        <dbReference type="EMBL" id="NOU95500.1"/>
    </source>
</evidence>
<dbReference type="PROSITE" id="PS51272">
    <property type="entry name" value="SLH"/>
    <property type="match status" value="2"/>
</dbReference>
<feature type="signal peptide" evidence="1">
    <location>
        <begin position="1"/>
        <end position="25"/>
    </location>
</feature>
<proteinExistence type="predicted"/>